<keyword evidence="3" id="KW-1185">Reference proteome</keyword>
<name>A0ABS2PQE9_9STRE</name>
<comment type="caution">
    <text evidence="2">The sequence shown here is derived from an EMBL/GenBank/DDBJ whole genome shotgun (WGS) entry which is preliminary data.</text>
</comment>
<accession>A0ABS2PQE9</accession>
<evidence type="ECO:0000313" key="3">
    <source>
        <dbReference type="Proteomes" id="UP000697472"/>
    </source>
</evidence>
<reference evidence="2 3" key="1">
    <citation type="submission" date="2021-01" db="EMBL/GenBank/DDBJ databases">
        <title>Genomic Encyclopedia of Type Strains, Phase IV (KMG-IV): sequencing the most valuable type-strain genomes for metagenomic binning, comparative biology and taxonomic classification.</title>
        <authorList>
            <person name="Goeker M."/>
        </authorList>
    </citation>
    <scope>NUCLEOTIDE SEQUENCE [LARGE SCALE GENOMIC DNA]</scope>
    <source>
        <strain evidence="2 3">DSM 27382</strain>
    </source>
</reference>
<sequence>MRFGTLVATQTGNIVLLISDFNNHGLESSLLKCLSILFFSIGFLTGVFVKDRAKTAFWRIHNIIPLLIVSGILPFLPHISYLWVMLLAFSTGLLMITFTDSKIESHPYTILMTSGNYRKMLVSWYRLIGRQKQDPAMKRQAINYSITVVSFITGAIISASLIHLVSDMAIWFVTLCLILVIWHYINVTIRYHLQESNL</sequence>
<organism evidence="2 3">
    <name type="scientific">Streptococcus loxodontisalivarius</name>
    <dbReference type="NCBI Taxonomy" id="1349415"/>
    <lineage>
        <taxon>Bacteria</taxon>
        <taxon>Bacillati</taxon>
        <taxon>Bacillota</taxon>
        <taxon>Bacilli</taxon>
        <taxon>Lactobacillales</taxon>
        <taxon>Streptococcaceae</taxon>
        <taxon>Streptococcus</taxon>
    </lineage>
</organism>
<feature type="transmembrane region" description="Helical" evidence="1">
    <location>
        <begin position="29"/>
        <end position="49"/>
    </location>
</feature>
<keyword evidence="1" id="KW-1133">Transmembrane helix</keyword>
<dbReference type="PANTHER" id="PTHR37314:SF4">
    <property type="entry name" value="UPF0700 TRANSMEMBRANE PROTEIN YOAK"/>
    <property type="match status" value="1"/>
</dbReference>
<proteinExistence type="predicted"/>
<keyword evidence="1" id="KW-0472">Membrane</keyword>
<feature type="transmembrane region" description="Helical" evidence="1">
    <location>
        <begin position="81"/>
        <end position="98"/>
    </location>
</feature>
<dbReference type="Pfam" id="PF06912">
    <property type="entry name" value="DUF1275"/>
    <property type="match status" value="1"/>
</dbReference>
<feature type="transmembrane region" description="Helical" evidence="1">
    <location>
        <begin position="56"/>
        <end position="75"/>
    </location>
</feature>
<keyword evidence="1" id="KW-0812">Transmembrane</keyword>
<dbReference type="Proteomes" id="UP000697472">
    <property type="component" value="Unassembled WGS sequence"/>
</dbReference>
<feature type="transmembrane region" description="Helical" evidence="1">
    <location>
        <begin position="141"/>
        <end position="162"/>
    </location>
</feature>
<protein>
    <submittedName>
        <fullName evidence="2">Uncharacterized membrane protein YoaK (UPF0700 family)</fullName>
    </submittedName>
</protein>
<dbReference type="InterPro" id="IPR010699">
    <property type="entry name" value="DUF1275"/>
</dbReference>
<dbReference type="PANTHER" id="PTHR37314">
    <property type="entry name" value="SLR0142 PROTEIN"/>
    <property type="match status" value="1"/>
</dbReference>
<gene>
    <name evidence="2" type="ORF">JOC28_000562</name>
</gene>
<feature type="transmembrane region" description="Helical" evidence="1">
    <location>
        <begin position="168"/>
        <end position="185"/>
    </location>
</feature>
<dbReference type="EMBL" id="JAFBEH010000008">
    <property type="protein sequence ID" value="MBM7642267.1"/>
    <property type="molecule type" value="Genomic_DNA"/>
</dbReference>
<evidence type="ECO:0000313" key="2">
    <source>
        <dbReference type="EMBL" id="MBM7642267.1"/>
    </source>
</evidence>
<evidence type="ECO:0000256" key="1">
    <source>
        <dbReference type="SAM" id="Phobius"/>
    </source>
</evidence>